<protein>
    <submittedName>
        <fullName evidence="1">Uncharacterized protein</fullName>
    </submittedName>
</protein>
<sequence>MVDIRLDGQSVDLLSKTTLTLEAFNPMLDFNTVQGSRVYAFSLPDTPKNRRILGFFNESQVVFTNRKFYCEKYVNSQLIERGYVMIQDAPAGSYNLYFTQNLGEAFGDYQTKLLSDINFGSVAAPVSPVVNPDILTDSTFFPTIENAGFYGNQAVAGFSGFINNYSGSAFDAVGRVPMLSLRWLFSQFGSLTGWNFSGNFLTDPDLKRLLLYNLTSLDGLANLTYQNHLPDMTFPDVLKEIRKLFNLYLDFDVRRKTLNIDFIDRILKAEVQLDWTAKVSANQTKVPDLQNRLELSYVIDGNDALLKPIPAAFDKHSTPEVGNAIGGSVTPIVSAFSTLQTNPGSGFAMTSQAGISPNNKDNANRPTPKLLFWNGLVGGKPNATNSRSGKALAWSGSGNLVDTYWSQFERFKVNSFLIRKTIMFTPADLAQFSFKNKVHIRGVNYVVGSYKAVLGADEKVIPAELELWKA</sequence>
<dbReference type="EMBL" id="QLII01000001">
    <property type="protein sequence ID" value="RAI76028.1"/>
    <property type="molecule type" value="Genomic_DNA"/>
</dbReference>
<organism evidence="1 2">
    <name type="scientific">Spirosoma telluris</name>
    <dbReference type="NCBI Taxonomy" id="2183553"/>
    <lineage>
        <taxon>Bacteria</taxon>
        <taxon>Pseudomonadati</taxon>
        <taxon>Bacteroidota</taxon>
        <taxon>Cytophagia</taxon>
        <taxon>Cytophagales</taxon>
        <taxon>Cytophagaceae</taxon>
        <taxon>Spirosoma</taxon>
    </lineage>
</organism>
<accession>A0A327NTG3</accession>
<evidence type="ECO:0000313" key="1">
    <source>
        <dbReference type="EMBL" id="RAI76028.1"/>
    </source>
</evidence>
<evidence type="ECO:0000313" key="2">
    <source>
        <dbReference type="Proteomes" id="UP000249016"/>
    </source>
</evidence>
<name>A0A327NTG3_9BACT</name>
<dbReference type="OrthoDB" id="1287238at2"/>
<keyword evidence="2" id="KW-1185">Reference proteome</keyword>
<gene>
    <name evidence="1" type="ORF">HMF3257_20930</name>
</gene>
<reference evidence="1 2" key="1">
    <citation type="submission" date="2018-06" db="EMBL/GenBank/DDBJ databases">
        <title>Spirosoma sp. HMF3257 Genome sequencing and assembly.</title>
        <authorList>
            <person name="Kang H."/>
            <person name="Cha I."/>
            <person name="Kim H."/>
            <person name="Kang J."/>
            <person name="Joh K."/>
        </authorList>
    </citation>
    <scope>NUCLEOTIDE SEQUENCE [LARGE SCALE GENOMIC DNA]</scope>
    <source>
        <strain evidence="1 2">HMF3257</strain>
    </source>
</reference>
<proteinExistence type="predicted"/>
<dbReference type="AlphaFoldDB" id="A0A327NTG3"/>
<comment type="caution">
    <text evidence="1">The sequence shown here is derived from an EMBL/GenBank/DDBJ whole genome shotgun (WGS) entry which is preliminary data.</text>
</comment>
<dbReference type="Proteomes" id="UP000249016">
    <property type="component" value="Unassembled WGS sequence"/>
</dbReference>
<dbReference type="RefSeq" id="WP_111345106.1">
    <property type="nucleotide sequence ID" value="NZ_QLII01000001.1"/>
</dbReference>